<feature type="non-terminal residue" evidence="1">
    <location>
        <position position="128"/>
    </location>
</feature>
<proteinExistence type="predicted"/>
<organism evidence="1 2">
    <name type="scientific">Leptolyngbya cf. ectocarpi LEGE 11479</name>
    <dbReference type="NCBI Taxonomy" id="1828722"/>
    <lineage>
        <taxon>Bacteria</taxon>
        <taxon>Bacillati</taxon>
        <taxon>Cyanobacteriota</taxon>
        <taxon>Cyanophyceae</taxon>
        <taxon>Leptolyngbyales</taxon>
        <taxon>Leptolyngbyaceae</taxon>
        <taxon>Leptolyngbya group</taxon>
        <taxon>Leptolyngbya</taxon>
    </lineage>
</organism>
<keyword evidence="2" id="KW-1185">Reference proteome</keyword>
<dbReference type="AlphaFoldDB" id="A0A929A048"/>
<comment type="caution">
    <text evidence="1">The sequence shown here is derived from an EMBL/GenBank/DDBJ whole genome shotgun (WGS) entry which is preliminary data.</text>
</comment>
<sequence>MSSKTWTNRIVWPETNRHWEIRKGFTIKNYSSFELDRIIKLAEEESYRPNFSSQENLDFLFQILYENSCIETLETQFDFYQIIFKPSEYRRTSEDFKMKGNRSLEIGAFVNIDTPDTIWINDGIVLAL</sequence>
<dbReference type="RefSeq" id="WP_193996546.1">
    <property type="nucleotide sequence ID" value="NZ_JADEXP010000503.1"/>
</dbReference>
<name>A0A929A048_LEPEC</name>
<dbReference type="Proteomes" id="UP000615026">
    <property type="component" value="Unassembled WGS sequence"/>
</dbReference>
<evidence type="ECO:0000313" key="1">
    <source>
        <dbReference type="EMBL" id="MBE9070695.1"/>
    </source>
</evidence>
<protein>
    <submittedName>
        <fullName evidence="1">Uncharacterized protein</fullName>
    </submittedName>
</protein>
<dbReference type="EMBL" id="JADEXP010000503">
    <property type="protein sequence ID" value="MBE9070695.1"/>
    <property type="molecule type" value="Genomic_DNA"/>
</dbReference>
<accession>A0A929A048</accession>
<reference evidence="1" key="1">
    <citation type="submission" date="2020-10" db="EMBL/GenBank/DDBJ databases">
        <authorList>
            <person name="Castelo-Branco R."/>
            <person name="Eusebio N."/>
            <person name="Adriana R."/>
            <person name="Vieira A."/>
            <person name="Brugerolle De Fraissinette N."/>
            <person name="Rezende De Castro R."/>
            <person name="Schneider M.P."/>
            <person name="Vasconcelos V."/>
            <person name="Leao P.N."/>
        </authorList>
    </citation>
    <scope>NUCLEOTIDE SEQUENCE</scope>
    <source>
        <strain evidence="1">LEGE 11479</strain>
    </source>
</reference>
<evidence type="ECO:0000313" key="2">
    <source>
        <dbReference type="Proteomes" id="UP000615026"/>
    </source>
</evidence>
<gene>
    <name evidence="1" type="ORF">IQ260_29060</name>
</gene>